<dbReference type="PANTHER" id="PTHR43245:SF13">
    <property type="entry name" value="UDP-D-APIOSE_UDP-D-XYLOSE SYNTHASE 2"/>
    <property type="match status" value="1"/>
</dbReference>
<evidence type="ECO:0000259" key="1">
    <source>
        <dbReference type="Pfam" id="PF01370"/>
    </source>
</evidence>
<dbReference type="InterPro" id="IPR001509">
    <property type="entry name" value="Epimerase_deHydtase"/>
</dbReference>
<dbReference type="RefSeq" id="WP_169605715.1">
    <property type="nucleotide sequence ID" value="NZ_CP051682.1"/>
</dbReference>
<dbReference type="EMBL" id="CP051682">
    <property type="protein sequence ID" value="QJD94698.1"/>
    <property type="molecule type" value="Genomic_DNA"/>
</dbReference>
<dbReference type="Pfam" id="PF01370">
    <property type="entry name" value="Epimerase"/>
    <property type="match status" value="1"/>
</dbReference>
<dbReference type="Gene3D" id="3.40.50.720">
    <property type="entry name" value="NAD(P)-binding Rossmann-like Domain"/>
    <property type="match status" value="1"/>
</dbReference>
<dbReference type="AlphaFoldDB" id="A0A7L5DWR8"/>
<feature type="domain" description="NAD-dependent epimerase/dehydratase" evidence="1">
    <location>
        <begin position="4"/>
        <end position="213"/>
    </location>
</feature>
<keyword evidence="3" id="KW-1185">Reference proteome</keyword>
<dbReference type="SUPFAM" id="SSF51735">
    <property type="entry name" value="NAD(P)-binding Rossmann-fold domains"/>
    <property type="match status" value="1"/>
</dbReference>
<dbReference type="PANTHER" id="PTHR43245">
    <property type="entry name" value="BIFUNCTIONAL POLYMYXIN RESISTANCE PROTEIN ARNA"/>
    <property type="match status" value="1"/>
</dbReference>
<evidence type="ECO:0000313" key="2">
    <source>
        <dbReference type="EMBL" id="QJD94698.1"/>
    </source>
</evidence>
<reference evidence="2 3" key="1">
    <citation type="submission" date="2020-04" db="EMBL/GenBank/DDBJ databases">
        <title>Genome sequencing of novel species.</title>
        <authorList>
            <person name="Heo J."/>
            <person name="Kim S.-J."/>
            <person name="Kim J.-S."/>
            <person name="Hong S.-B."/>
            <person name="Kwon S.-W."/>
        </authorList>
    </citation>
    <scope>NUCLEOTIDE SEQUENCE [LARGE SCALE GENOMIC DNA]</scope>
    <source>
        <strain evidence="2 3">F39-2</strain>
    </source>
</reference>
<dbReference type="InterPro" id="IPR036291">
    <property type="entry name" value="NAD(P)-bd_dom_sf"/>
</dbReference>
<accession>A0A7L5DWR8</accession>
<evidence type="ECO:0000313" key="3">
    <source>
        <dbReference type="Proteomes" id="UP000503278"/>
    </source>
</evidence>
<proteinExistence type="predicted"/>
<protein>
    <submittedName>
        <fullName evidence="2">NAD-dependent epimerase/dehydratase family protein</fullName>
    </submittedName>
</protein>
<dbReference type="KEGG" id="mrob:HH214_01830"/>
<sequence length="310" mass="34835">MHTIFGAGGPTANALTTELIKQGQPVRLVSRRPVAIHNPQVTWQKADLLQYAEVLQAAQGSSIIYFCAGLVYDKNVWQQQWPVIMQNMINVTKETGARFIFFDNVYMYGLVNGSMTEQTPYNPISVKGEVRARIATQLMEEVKAGNIRATIARAADFYGSETMNSFYDSMVLNKYAQKQRAQWLGDVNTKHSFTYVADTGKAMYLLGQNSEADNQIWHLPTAPALTGKEFIELAAKAYQVAPKYSTVNKLMLQLAGLFSKLIQGTVEMYYQYNHDYIFDSTKFEKAFQVKPTTYAAGIKQVSETLIKPKA</sequence>
<gene>
    <name evidence="2" type="ORF">HH214_01830</name>
</gene>
<dbReference type="InterPro" id="IPR050177">
    <property type="entry name" value="Lipid_A_modif_metabolic_enz"/>
</dbReference>
<dbReference type="Proteomes" id="UP000503278">
    <property type="component" value="Chromosome"/>
</dbReference>
<organism evidence="2 3">
    <name type="scientific">Mucilaginibacter robiniae</name>
    <dbReference type="NCBI Taxonomy" id="2728022"/>
    <lineage>
        <taxon>Bacteria</taxon>
        <taxon>Pseudomonadati</taxon>
        <taxon>Bacteroidota</taxon>
        <taxon>Sphingobacteriia</taxon>
        <taxon>Sphingobacteriales</taxon>
        <taxon>Sphingobacteriaceae</taxon>
        <taxon>Mucilaginibacter</taxon>
    </lineage>
</organism>
<name>A0A7L5DWR8_9SPHI</name>